<dbReference type="InterPro" id="IPR016204">
    <property type="entry name" value="HDH"/>
</dbReference>
<feature type="active site" description="Proton donor" evidence="11">
    <location>
        <position position="202"/>
    </location>
</feature>
<evidence type="ECO:0000256" key="12">
    <source>
        <dbReference type="PIRSR" id="PIRSR000098-2"/>
    </source>
</evidence>
<dbReference type="EC" id="1.1.1.3" evidence="4"/>
<dbReference type="FunFam" id="3.30.360.10:FF:000005">
    <property type="entry name" value="Homoserine dehydrogenase"/>
    <property type="match status" value="1"/>
</dbReference>
<comment type="similarity">
    <text evidence="3 13">Belongs to the homoserine dehydrogenase family.</text>
</comment>
<evidence type="ECO:0000256" key="6">
    <source>
        <dbReference type="ARBA" id="ARBA00022605"/>
    </source>
</evidence>
<evidence type="ECO:0000256" key="2">
    <source>
        <dbReference type="ARBA" id="ARBA00005062"/>
    </source>
</evidence>
<dbReference type="InterPro" id="IPR036291">
    <property type="entry name" value="NAD(P)-bd_dom_sf"/>
</dbReference>
<keyword evidence="12" id="KW-0521">NADP</keyword>
<dbReference type="PIRSF" id="PIRSF000098">
    <property type="entry name" value="Homoser_dehydrog"/>
    <property type="match status" value="1"/>
</dbReference>
<keyword evidence="6" id="KW-0028">Amino-acid biosynthesis</keyword>
<comment type="caution">
    <text evidence="16">The sequence shown here is derived from an EMBL/GenBank/DDBJ whole genome shotgun (WGS) entry which is preliminary data.</text>
</comment>
<reference evidence="16 17" key="1">
    <citation type="submission" date="2019-12" db="EMBL/GenBank/DDBJ databases">
        <authorList>
            <person name="Santos-Garcia D."/>
            <person name="Santos-Garcia D."/>
            <person name="Santos-Garcia D."/>
        </authorList>
    </citation>
    <scope>NUCLEOTIDE SEQUENCE [LARGE SCALE GENOMIC DNA]</scope>
    <source>
        <strain evidence="16">SiSi</strain>
    </source>
</reference>
<dbReference type="GO" id="GO:0050661">
    <property type="term" value="F:NADP binding"/>
    <property type="evidence" value="ECO:0007669"/>
    <property type="project" value="InterPro"/>
</dbReference>
<evidence type="ECO:0000313" key="17">
    <source>
        <dbReference type="Proteomes" id="UP000560980"/>
    </source>
</evidence>
<dbReference type="InterPro" id="IPR019811">
    <property type="entry name" value="HDH_CS"/>
</dbReference>
<dbReference type="PANTHER" id="PTHR43331">
    <property type="entry name" value="HOMOSERINE DEHYDROGENASE"/>
    <property type="match status" value="1"/>
</dbReference>
<name>A0A6S6RQJ4_9GAMM</name>
<sequence>MKLIRIGICGLGTVGGGTFNILKRNYKEIFRRIGRPIIIEQIGTRSDNPCCNLKGVKVTRNIFEVARNHNVDVIVELIGGCKVAKKLVLEAIHNKKHVVTANKAMIALFGEEIFCAASKRGVMVSFEAAVAGGIPIVKCIREGLCANRIKSIAGIINGTVNYILTNLKKGISCKQILNKAKLLGYAEEDPTLDIEGIDTAHKLTILATIAYGIPLQFKKIYIEGIKCITLDDVKQADNLGYNIKHLGISKRTKKGIELRVHPVLIPKKRLIANVNGVKNAIEINGDAVGSTLYYGVGAGAEPTASAIVADLLDVSKNSLTKYNYRTPYLAFRNIETLPILPINQIITEYYLRFMLISFNMIGQVANIFYKQGIRIKHLIKTKTVSSIVIIVLTYSTKESNMNLTVGKIESTNGMLGHINRIRVEKF</sequence>
<evidence type="ECO:0000259" key="15">
    <source>
        <dbReference type="Pfam" id="PF03447"/>
    </source>
</evidence>
<accession>A0A6S6RQJ4</accession>
<dbReference type="Pfam" id="PF03447">
    <property type="entry name" value="NAD_binding_3"/>
    <property type="match status" value="1"/>
</dbReference>
<evidence type="ECO:0000256" key="1">
    <source>
        <dbReference type="ARBA" id="ARBA00005056"/>
    </source>
</evidence>
<feature type="domain" description="Aspartate/homoserine dehydrogenase NAD-binding" evidence="15">
    <location>
        <begin position="10"/>
        <end position="127"/>
    </location>
</feature>
<feature type="domain" description="Homoserine dehydrogenase catalytic" evidence="14">
    <location>
        <begin position="135"/>
        <end position="312"/>
    </location>
</feature>
<dbReference type="Gene3D" id="3.30.70.260">
    <property type="match status" value="1"/>
</dbReference>
<evidence type="ECO:0000256" key="5">
    <source>
        <dbReference type="ARBA" id="ARBA00013376"/>
    </source>
</evidence>
<evidence type="ECO:0000256" key="8">
    <source>
        <dbReference type="ARBA" id="ARBA00023002"/>
    </source>
</evidence>
<dbReference type="Gene3D" id="3.30.360.10">
    <property type="entry name" value="Dihydrodipicolinate Reductase, domain 2"/>
    <property type="match status" value="1"/>
</dbReference>
<feature type="binding site" evidence="12">
    <location>
        <position position="187"/>
    </location>
    <ligand>
        <name>L-homoserine</name>
        <dbReference type="ChEBI" id="CHEBI:57476"/>
    </ligand>
</feature>
<keyword evidence="8 16" id="KW-0560">Oxidoreductase</keyword>
<dbReference type="SUPFAM" id="SSF51735">
    <property type="entry name" value="NAD(P)-binding Rossmann-fold domains"/>
    <property type="match status" value="1"/>
</dbReference>
<evidence type="ECO:0000256" key="4">
    <source>
        <dbReference type="ARBA" id="ARBA00013213"/>
    </source>
</evidence>
<evidence type="ECO:0000256" key="11">
    <source>
        <dbReference type="PIRSR" id="PIRSR000098-1"/>
    </source>
</evidence>
<dbReference type="UniPathway" id="UPA00051">
    <property type="reaction ID" value="UER00465"/>
</dbReference>
<dbReference type="PROSITE" id="PS01042">
    <property type="entry name" value="HOMOSER_DHGENASE"/>
    <property type="match status" value="1"/>
</dbReference>
<evidence type="ECO:0000256" key="13">
    <source>
        <dbReference type="RuleBase" id="RU004171"/>
    </source>
</evidence>
<evidence type="ECO:0000256" key="3">
    <source>
        <dbReference type="ARBA" id="ARBA00006753"/>
    </source>
</evidence>
<comment type="pathway">
    <text evidence="2">Amino-acid biosynthesis; L-methionine biosynthesis via de novo pathway; L-homoserine from L-aspartate: step 3/3.</text>
</comment>
<keyword evidence="7" id="KW-0791">Threonine biosynthesis</keyword>
<gene>
    <name evidence="16" type="primary">hom</name>
    <name evidence="16" type="ORF">SISI_0079</name>
</gene>
<dbReference type="EMBL" id="CACTJB010000001">
    <property type="protein sequence ID" value="CAA3704706.1"/>
    <property type="molecule type" value="Genomic_DNA"/>
</dbReference>
<proteinExistence type="inferred from homology"/>
<comment type="catalytic activity">
    <reaction evidence="10">
        <text>L-homoserine + NAD(+) = L-aspartate 4-semialdehyde + NADH + H(+)</text>
        <dbReference type="Rhea" id="RHEA:15757"/>
        <dbReference type="ChEBI" id="CHEBI:15378"/>
        <dbReference type="ChEBI" id="CHEBI:57476"/>
        <dbReference type="ChEBI" id="CHEBI:57540"/>
        <dbReference type="ChEBI" id="CHEBI:57945"/>
        <dbReference type="ChEBI" id="CHEBI:537519"/>
        <dbReference type="EC" id="1.1.1.3"/>
    </reaction>
    <physiologicalReaction direction="right-to-left" evidence="10">
        <dbReference type="Rhea" id="RHEA:15759"/>
    </physiologicalReaction>
</comment>
<dbReference type="PANTHER" id="PTHR43331:SF1">
    <property type="entry name" value="HOMOSERINE DEHYDROGENASE"/>
    <property type="match status" value="1"/>
</dbReference>
<feature type="binding site" evidence="12">
    <location>
        <position position="103"/>
    </location>
    <ligand>
        <name>NADPH</name>
        <dbReference type="ChEBI" id="CHEBI:57783"/>
    </ligand>
</feature>
<evidence type="ECO:0000256" key="10">
    <source>
        <dbReference type="ARBA" id="ARBA00049031"/>
    </source>
</evidence>
<dbReference type="Proteomes" id="UP000560980">
    <property type="component" value="Unassembled WGS sequence"/>
</dbReference>
<dbReference type="AlphaFoldDB" id="A0A6S6RQJ4"/>
<dbReference type="Pfam" id="PF00742">
    <property type="entry name" value="Homoserine_dh"/>
    <property type="match status" value="1"/>
</dbReference>
<evidence type="ECO:0000256" key="7">
    <source>
        <dbReference type="ARBA" id="ARBA00022697"/>
    </source>
</evidence>
<dbReference type="GO" id="GO:0009088">
    <property type="term" value="P:threonine biosynthetic process"/>
    <property type="evidence" value="ECO:0007669"/>
    <property type="project" value="UniProtKB-UniPathway"/>
</dbReference>
<dbReference type="InterPro" id="IPR005106">
    <property type="entry name" value="Asp/hSer_DH_NAD-bd"/>
</dbReference>
<protein>
    <recommendedName>
        <fullName evidence="5">Homoserine dehydrogenase</fullName>
        <ecNumber evidence="4">1.1.1.3</ecNumber>
    </recommendedName>
</protein>
<dbReference type="UniPathway" id="UPA00050">
    <property type="reaction ID" value="UER00063"/>
</dbReference>
<evidence type="ECO:0000256" key="9">
    <source>
        <dbReference type="ARBA" id="ARBA00023167"/>
    </source>
</evidence>
<dbReference type="SUPFAM" id="SSF55347">
    <property type="entry name" value="Glyceraldehyde-3-phosphate dehydrogenase-like, C-terminal domain"/>
    <property type="match status" value="1"/>
</dbReference>
<dbReference type="GO" id="GO:0009086">
    <property type="term" value="P:methionine biosynthetic process"/>
    <property type="evidence" value="ECO:0007669"/>
    <property type="project" value="UniProtKB-KW"/>
</dbReference>
<organism evidence="16 17">
    <name type="scientific">Candidatus Portiera aleyrodidarum</name>
    <name type="common">primary endosymbiont of Bemisia tabaci</name>
    <dbReference type="NCBI Taxonomy" id="91844"/>
    <lineage>
        <taxon>Bacteria</taxon>
        <taxon>Pseudomonadati</taxon>
        <taxon>Pseudomonadota</taxon>
        <taxon>Gammaproteobacteria</taxon>
        <taxon>Candidatus Johnevansiales</taxon>
        <taxon>Candidatus Johnevansiaceae</taxon>
        <taxon>Candidatus Portiera</taxon>
    </lineage>
</organism>
<keyword evidence="9" id="KW-0486">Methionine biosynthesis</keyword>
<dbReference type="InterPro" id="IPR001342">
    <property type="entry name" value="HDH_cat"/>
</dbReference>
<feature type="binding site" evidence="12">
    <location>
        <begin position="9"/>
        <end position="16"/>
    </location>
    <ligand>
        <name>NADP(+)</name>
        <dbReference type="ChEBI" id="CHEBI:58349"/>
    </ligand>
</feature>
<comment type="pathway">
    <text evidence="1">Amino-acid biosynthesis; L-threonine biosynthesis; L-threonine from L-aspartate: step 3/5.</text>
</comment>
<dbReference type="Gene3D" id="3.40.50.720">
    <property type="entry name" value="NAD(P)-binding Rossmann-like Domain"/>
    <property type="match status" value="1"/>
</dbReference>
<evidence type="ECO:0000313" key="16">
    <source>
        <dbReference type="EMBL" id="CAA3704706.1"/>
    </source>
</evidence>
<dbReference type="NCBIfam" id="NF004976">
    <property type="entry name" value="PRK06349.1"/>
    <property type="match status" value="1"/>
</dbReference>
<evidence type="ECO:0000259" key="14">
    <source>
        <dbReference type="Pfam" id="PF00742"/>
    </source>
</evidence>
<dbReference type="GO" id="GO:0004412">
    <property type="term" value="F:homoserine dehydrogenase activity"/>
    <property type="evidence" value="ECO:0007669"/>
    <property type="project" value="UniProtKB-EC"/>
</dbReference>
<dbReference type="RefSeq" id="WP_183042875.1">
    <property type="nucleotide sequence ID" value="NZ_CACTJB010000001.1"/>
</dbReference>